<comment type="subcellular location">
    <subcellularLocation>
        <location evidence="2">Membrane</location>
    </subcellularLocation>
</comment>
<evidence type="ECO:0000259" key="12">
    <source>
        <dbReference type="PROSITE" id="PS50109"/>
    </source>
</evidence>
<proteinExistence type="predicted"/>
<feature type="transmembrane region" description="Helical" evidence="11">
    <location>
        <begin position="12"/>
        <end position="32"/>
    </location>
</feature>
<dbReference type="SUPFAM" id="SSF47384">
    <property type="entry name" value="Homodimeric domain of signal transducing histidine kinase"/>
    <property type="match status" value="1"/>
</dbReference>
<sequence length="786" mass="89440">MKRIKPLLFKSPVFLGFIVFFILLGFGFFLTLKEYQLNLIEENNKVELAAELIEDRVQGVISTAKISTNILAYLVQTHKNEENFVEVGKSIIDNIDIIGQIQFLDSGTIVATYPLIGNEAVIGYDILADSTRSEEAVLAIERREIFFAGPVSIRQGGEAIIARQPIFKDNKFTGFSVVLIDWQKFVDQVFSEFHSNSEFTVDLFKLSPSREDKNSLLKSDFTLADGPLKEIEVPEGNWIIQVQLNSSKALSSIGLLILLRIALALLLGYLIYTLANQPNKLAKKVRETTRKLRLSNKRFELATKATSEAIWDWDLLKGHTFRSDNFNKLLGVSQDEDASKDEFWTAKIHPDDLHRVEKNLSETLQGTGDQWTQEFRFRKSDGEILYVIDNGLIIRNKQGKAVRIIGSTQNITKRKHAEIDLASQRQRLSNVIEGTHAGTWEWNPQTNETIFSEIWANIIGYTLKELEPVSFQTWIDLIHPEDIIETKKLLDDYFYGKSNSYESEFRMKHKQGKWVWILARGKVFSWTLDGEPMMMFGTQVDITEKKLREEEIKSTNQKLQSANDELKSFASMASHDMKEPLRMISSFLQLLEKKYTPVLDEKGVQYINFAVNGAKRLSVLIDDMMEYSRIGFDARMLDRINLNTVVEDVISLNKDLIAEKNAQIHVGDLPEISGIMTPIKSVFINLISNALKYQAIGNIPIISIYAKSVEGFYQITVEDNGIGIDEAYFEKVFNVFSRLHGKNEYSGTGIGLAVCKKIISQHGGKIWLESAEKGSKFHFTLQKYGN</sequence>
<evidence type="ECO:0000256" key="1">
    <source>
        <dbReference type="ARBA" id="ARBA00000085"/>
    </source>
</evidence>
<dbReference type="EC" id="2.7.13.3" evidence="3"/>
<keyword evidence="6 11" id="KW-0812">Transmembrane</keyword>
<dbReference type="InterPro" id="IPR004358">
    <property type="entry name" value="Sig_transdc_His_kin-like_C"/>
</dbReference>
<dbReference type="FunFam" id="3.30.565.10:FF:000006">
    <property type="entry name" value="Sensor histidine kinase WalK"/>
    <property type="match status" value="1"/>
</dbReference>
<name>A0A5C7B0P6_9BACT</name>
<dbReference type="SMART" id="SM00387">
    <property type="entry name" value="HATPase_c"/>
    <property type="match status" value="1"/>
</dbReference>
<dbReference type="PRINTS" id="PR00344">
    <property type="entry name" value="BCTRLSENSOR"/>
</dbReference>
<dbReference type="InterPro" id="IPR052162">
    <property type="entry name" value="Sensor_kinase/Photoreceptor"/>
</dbReference>
<dbReference type="InterPro" id="IPR035965">
    <property type="entry name" value="PAS-like_dom_sf"/>
</dbReference>
<keyword evidence="9 11" id="KW-0472">Membrane</keyword>
<dbReference type="GO" id="GO:0000155">
    <property type="term" value="F:phosphorelay sensor kinase activity"/>
    <property type="evidence" value="ECO:0007669"/>
    <property type="project" value="InterPro"/>
</dbReference>
<dbReference type="InterPro" id="IPR005467">
    <property type="entry name" value="His_kinase_dom"/>
</dbReference>
<dbReference type="InterPro" id="IPR003661">
    <property type="entry name" value="HisK_dim/P_dom"/>
</dbReference>
<evidence type="ECO:0000256" key="9">
    <source>
        <dbReference type="ARBA" id="ARBA00023136"/>
    </source>
</evidence>
<dbReference type="Proteomes" id="UP000321935">
    <property type="component" value="Unassembled WGS sequence"/>
</dbReference>
<dbReference type="InterPro" id="IPR013655">
    <property type="entry name" value="PAS_fold_3"/>
</dbReference>
<dbReference type="Pfam" id="PF00512">
    <property type="entry name" value="HisKA"/>
    <property type="match status" value="1"/>
</dbReference>
<dbReference type="InterPro" id="IPR000700">
    <property type="entry name" value="PAS-assoc_C"/>
</dbReference>
<dbReference type="Pfam" id="PF08447">
    <property type="entry name" value="PAS_3"/>
    <property type="match status" value="2"/>
</dbReference>
<dbReference type="OrthoDB" id="905895at2"/>
<feature type="coiled-coil region" evidence="10">
    <location>
        <begin position="545"/>
        <end position="572"/>
    </location>
</feature>
<dbReference type="Gene3D" id="1.10.287.130">
    <property type="match status" value="1"/>
</dbReference>
<evidence type="ECO:0000313" key="16">
    <source>
        <dbReference type="EMBL" id="TXE14730.1"/>
    </source>
</evidence>
<evidence type="ECO:0000259" key="14">
    <source>
        <dbReference type="PROSITE" id="PS50113"/>
    </source>
</evidence>
<evidence type="ECO:0000313" key="17">
    <source>
        <dbReference type="Proteomes" id="UP000321935"/>
    </source>
</evidence>
<evidence type="ECO:0000256" key="8">
    <source>
        <dbReference type="ARBA" id="ARBA00022989"/>
    </source>
</evidence>
<feature type="domain" description="Histidine kinase" evidence="12">
    <location>
        <begin position="572"/>
        <end position="785"/>
    </location>
</feature>
<keyword evidence="5" id="KW-0808">Transferase</keyword>
<dbReference type="GO" id="GO:0016020">
    <property type="term" value="C:membrane"/>
    <property type="evidence" value="ECO:0007669"/>
    <property type="project" value="UniProtKB-SubCell"/>
</dbReference>
<comment type="catalytic activity">
    <reaction evidence="1">
        <text>ATP + protein L-histidine = ADP + protein N-phospho-L-histidine.</text>
        <dbReference type="EC" id="2.7.13.3"/>
    </reaction>
</comment>
<feature type="domain" description="PAS" evidence="13">
    <location>
        <begin position="424"/>
        <end position="497"/>
    </location>
</feature>
<dbReference type="SUPFAM" id="SSF55785">
    <property type="entry name" value="PYP-like sensor domain (PAS domain)"/>
    <property type="match status" value="2"/>
</dbReference>
<dbReference type="Gene3D" id="3.30.450.20">
    <property type="entry name" value="PAS domain"/>
    <property type="match status" value="2"/>
</dbReference>
<dbReference type="InterPro" id="IPR042240">
    <property type="entry name" value="CHASE_sf"/>
</dbReference>
<dbReference type="CDD" id="cd00082">
    <property type="entry name" value="HisKA"/>
    <property type="match status" value="1"/>
</dbReference>
<keyword evidence="7" id="KW-0418">Kinase</keyword>
<evidence type="ECO:0000256" key="10">
    <source>
        <dbReference type="SAM" id="Coils"/>
    </source>
</evidence>
<reference evidence="16 17" key="1">
    <citation type="submission" date="2019-08" db="EMBL/GenBank/DDBJ databases">
        <title>Genomes sequence of Algoriphagus aquimarinus ACAM450.</title>
        <authorList>
            <person name="Bowman J.P."/>
        </authorList>
    </citation>
    <scope>NUCLEOTIDE SEQUENCE [LARGE SCALE GENOMIC DNA]</scope>
    <source>
        <strain evidence="16 17">ACAM 450</strain>
    </source>
</reference>
<evidence type="ECO:0000256" key="5">
    <source>
        <dbReference type="ARBA" id="ARBA00022679"/>
    </source>
</evidence>
<feature type="domain" description="PAS" evidence="13">
    <location>
        <begin position="295"/>
        <end position="367"/>
    </location>
</feature>
<dbReference type="SMART" id="SM00086">
    <property type="entry name" value="PAC"/>
    <property type="match status" value="2"/>
</dbReference>
<feature type="domain" description="PAC" evidence="14">
    <location>
        <begin position="371"/>
        <end position="423"/>
    </location>
</feature>
<dbReference type="PROSITE" id="PS50839">
    <property type="entry name" value="CHASE"/>
    <property type="match status" value="1"/>
</dbReference>
<dbReference type="NCBIfam" id="TIGR00229">
    <property type="entry name" value="sensory_box"/>
    <property type="match status" value="2"/>
</dbReference>
<protein>
    <recommendedName>
        <fullName evidence="3">histidine kinase</fullName>
        <ecNumber evidence="3">2.7.13.3</ecNumber>
    </recommendedName>
</protein>
<dbReference type="AlphaFoldDB" id="A0A5C7B0P6"/>
<dbReference type="Gene3D" id="3.30.565.10">
    <property type="entry name" value="Histidine kinase-like ATPase, C-terminal domain"/>
    <property type="match status" value="1"/>
</dbReference>
<organism evidence="16 17">
    <name type="scientific">Algoriphagus aquimarinus</name>
    <dbReference type="NCBI Taxonomy" id="237018"/>
    <lineage>
        <taxon>Bacteria</taxon>
        <taxon>Pseudomonadati</taxon>
        <taxon>Bacteroidota</taxon>
        <taxon>Cytophagia</taxon>
        <taxon>Cytophagales</taxon>
        <taxon>Cyclobacteriaceae</taxon>
        <taxon>Algoriphagus</taxon>
    </lineage>
</organism>
<feature type="domain" description="PAC" evidence="14">
    <location>
        <begin position="501"/>
        <end position="554"/>
    </location>
</feature>
<dbReference type="RefSeq" id="WP_146914925.1">
    <property type="nucleotide sequence ID" value="NZ_VORW01000001.1"/>
</dbReference>
<dbReference type="SMART" id="SM00388">
    <property type="entry name" value="HisKA"/>
    <property type="match status" value="1"/>
</dbReference>
<evidence type="ECO:0000259" key="15">
    <source>
        <dbReference type="PROSITE" id="PS50839"/>
    </source>
</evidence>
<dbReference type="Pfam" id="PF03924">
    <property type="entry name" value="CHASE"/>
    <property type="match status" value="1"/>
</dbReference>
<gene>
    <name evidence="16" type="ORF">ESV85_03955</name>
</gene>
<dbReference type="CDD" id="cd00130">
    <property type="entry name" value="PAS"/>
    <property type="match status" value="2"/>
</dbReference>
<dbReference type="InterPro" id="IPR001610">
    <property type="entry name" value="PAC"/>
</dbReference>
<dbReference type="PANTHER" id="PTHR43304:SF1">
    <property type="entry name" value="PAC DOMAIN-CONTAINING PROTEIN"/>
    <property type="match status" value="1"/>
</dbReference>
<accession>A0A5C7B0P6</accession>
<evidence type="ECO:0000256" key="2">
    <source>
        <dbReference type="ARBA" id="ARBA00004370"/>
    </source>
</evidence>
<dbReference type="InterPro" id="IPR006189">
    <property type="entry name" value="CHASE_dom"/>
</dbReference>
<dbReference type="PROSITE" id="PS50109">
    <property type="entry name" value="HIS_KIN"/>
    <property type="match status" value="1"/>
</dbReference>
<dbReference type="InterPro" id="IPR003594">
    <property type="entry name" value="HATPase_dom"/>
</dbReference>
<keyword evidence="4" id="KW-0597">Phosphoprotein</keyword>
<dbReference type="SMART" id="SM00091">
    <property type="entry name" value="PAS"/>
    <property type="match status" value="2"/>
</dbReference>
<dbReference type="Pfam" id="PF02518">
    <property type="entry name" value="HATPase_c"/>
    <property type="match status" value="1"/>
</dbReference>
<dbReference type="Gene3D" id="3.30.450.350">
    <property type="entry name" value="CHASE domain"/>
    <property type="match status" value="1"/>
</dbReference>
<keyword evidence="10" id="KW-0175">Coiled coil</keyword>
<comment type="caution">
    <text evidence="16">The sequence shown here is derived from an EMBL/GenBank/DDBJ whole genome shotgun (WGS) entry which is preliminary data.</text>
</comment>
<evidence type="ECO:0000256" key="7">
    <source>
        <dbReference type="ARBA" id="ARBA00022777"/>
    </source>
</evidence>
<dbReference type="SMART" id="SM01079">
    <property type="entry name" value="CHASE"/>
    <property type="match status" value="1"/>
</dbReference>
<dbReference type="InterPro" id="IPR000014">
    <property type="entry name" value="PAS"/>
</dbReference>
<evidence type="ECO:0000259" key="13">
    <source>
        <dbReference type="PROSITE" id="PS50112"/>
    </source>
</evidence>
<dbReference type="EMBL" id="VORW01000001">
    <property type="protein sequence ID" value="TXE14730.1"/>
    <property type="molecule type" value="Genomic_DNA"/>
</dbReference>
<dbReference type="PANTHER" id="PTHR43304">
    <property type="entry name" value="PHYTOCHROME-LIKE PROTEIN CPH1"/>
    <property type="match status" value="1"/>
</dbReference>
<dbReference type="InterPro" id="IPR036097">
    <property type="entry name" value="HisK_dim/P_sf"/>
</dbReference>
<evidence type="ECO:0000256" key="11">
    <source>
        <dbReference type="SAM" id="Phobius"/>
    </source>
</evidence>
<evidence type="ECO:0000256" key="4">
    <source>
        <dbReference type="ARBA" id="ARBA00022553"/>
    </source>
</evidence>
<dbReference type="PROSITE" id="PS50112">
    <property type="entry name" value="PAS"/>
    <property type="match status" value="2"/>
</dbReference>
<dbReference type="SUPFAM" id="SSF55874">
    <property type="entry name" value="ATPase domain of HSP90 chaperone/DNA topoisomerase II/histidine kinase"/>
    <property type="match status" value="1"/>
</dbReference>
<evidence type="ECO:0000256" key="6">
    <source>
        <dbReference type="ARBA" id="ARBA00022692"/>
    </source>
</evidence>
<keyword evidence="8 11" id="KW-1133">Transmembrane helix</keyword>
<dbReference type="PROSITE" id="PS50113">
    <property type="entry name" value="PAC"/>
    <property type="match status" value="2"/>
</dbReference>
<evidence type="ECO:0000256" key="3">
    <source>
        <dbReference type="ARBA" id="ARBA00012438"/>
    </source>
</evidence>
<feature type="domain" description="CHASE" evidence="15">
    <location>
        <begin position="109"/>
        <end position="241"/>
    </location>
</feature>
<dbReference type="InterPro" id="IPR036890">
    <property type="entry name" value="HATPase_C_sf"/>
</dbReference>